<dbReference type="Pfam" id="PF00001">
    <property type="entry name" value="7tm_1"/>
    <property type="match status" value="1"/>
</dbReference>
<keyword evidence="4 10" id="KW-1133">Transmembrane helix</keyword>
<keyword evidence="3 10" id="KW-0812">Transmembrane</keyword>
<evidence type="ECO:0000256" key="3">
    <source>
        <dbReference type="ARBA" id="ARBA00022692"/>
    </source>
</evidence>
<dbReference type="GO" id="GO:0005886">
    <property type="term" value="C:plasma membrane"/>
    <property type="evidence" value="ECO:0007669"/>
    <property type="project" value="UniProtKB-SubCell"/>
</dbReference>
<feature type="compositionally biased region" description="Polar residues" evidence="9">
    <location>
        <begin position="456"/>
        <end position="467"/>
    </location>
</feature>
<evidence type="ECO:0000256" key="4">
    <source>
        <dbReference type="ARBA" id="ARBA00022989"/>
    </source>
</evidence>
<dbReference type="GO" id="GO:0004930">
    <property type="term" value="F:G protein-coupled receptor activity"/>
    <property type="evidence" value="ECO:0007669"/>
    <property type="project" value="UniProtKB-KW"/>
</dbReference>
<dbReference type="InterPro" id="IPR000276">
    <property type="entry name" value="GPCR_Rhodpsn"/>
</dbReference>
<evidence type="ECO:0000259" key="11">
    <source>
        <dbReference type="PROSITE" id="PS50262"/>
    </source>
</evidence>
<comment type="subcellular location">
    <subcellularLocation>
        <location evidence="1">Cell membrane</location>
        <topology evidence="1">Multi-pass membrane protein</topology>
    </subcellularLocation>
</comment>
<dbReference type="PANTHER" id="PTHR24249">
    <property type="entry name" value="HISTAMINE RECEPTOR-RELATED G-PROTEIN COUPLED RECEPTOR"/>
    <property type="match status" value="1"/>
</dbReference>
<dbReference type="Gene3D" id="1.20.1070.10">
    <property type="entry name" value="Rhodopsin 7-helix transmembrane proteins"/>
    <property type="match status" value="1"/>
</dbReference>
<evidence type="ECO:0000256" key="9">
    <source>
        <dbReference type="SAM" id="MobiDB-lite"/>
    </source>
</evidence>
<keyword evidence="6 10" id="KW-0472">Membrane</keyword>
<evidence type="ECO:0000256" key="6">
    <source>
        <dbReference type="ARBA" id="ARBA00023136"/>
    </source>
</evidence>
<protein>
    <submittedName>
        <fullName evidence="13">G_PROTEIN_RECEP_F1_2 domain-containing protein</fullName>
    </submittedName>
</protein>
<evidence type="ECO:0000313" key="13">
    <source>
        <dbReference type="WBParaSite" id="L893_g22389.t1"/>
    </source>
</evidence>
<keyword evidence="5" id="KW-0297">G-protein coupled receptor</keyword>
<feature type="transmembrane region" description="Helical" evidence="10">
    <location>
        <begin position="333"/>
        <end position="356"/>
    </location>
</feature>
<proteinExistence type="predicted"/>
<dbReference type="Proteomes" id="UP000095287">
    <property type="component" value="Unplaced"/>
</dbReference>
<dbReference type="InterPro" id="IPR050569">
    <property type="entry name" value="TAAR"/>
</dbReference>
<dbReference type="PRINTS" id="PR00237">
    <property type="entry name" value="GPCRRHODOPSN"/>
</dbReference>
<dbReference type="SUPFAM" id="SSF81321">
    <property type="entry name" value="Family A G protein-coupled receptor-like"/>
    <property type="match status" value="1"/>
</dbReference>
<feature type="transmembrane region" description="Helical" evidence="10">
    <location>
        <begin position="177"/>
        <end position="202"/>
    </location>
</feature>
<keyword evidence="2" id="KW-1003">Cell membrane</keyword>
<keyword evidence="7" id="KW-0675">Receptor</keyword>
<feature type="region of interest" description="Disordered" evidence="9">
    <location>
        <begin position="456"/>
        <end position="493"/>
    </location>
</feature>
<dbReference type="WBParaSite" id="L893_g22389.t1">
    <property type="protein sequence ID" value="L893_g22389.t1"/>
    <property type="gene ID" value="L893_g22389"/>
</dbReference>
<reference evidence="13" key="1">
    <citation type="submission" date="2016-11" db="UniProtKB">
        <authorList>
            <consortium name="WormBaseParasite"/>
        </authorList>
    </citation>
    <scope>IDENTIFICATION</scope>
</reference>
<feature type="domain" description="G-protein coupled receptors family 1 profile" evidence="11">
    <location>
        <begin position="72"/>
        <end position="353"/>
    </location>
</feature>
<feature type="transmembrane region" description="Helical" evidence="10">
    <location>
        <begin position="302"/>
        <end position="327"/>
    </location>
</feature>
<feature type="transmembrane region" description="Helical" evidence="10">
    <location>
        <begin position="232"/>
        <end position="255"/>
    </location>
</feature>
<evidence type="ECO:0000256" key="7">
    <source>
        <dbReference type="ARBA" id="ARBA00023170"/>
    </source>
</evidence>
<keyword evidence="8" id="KW-0807">Transducer</keyword>
<accession>A0A1I7Z3A8</accession>
<dbReference type="PANTHER" id="PTHR24249:SF424">
    <property type="entry name" value="G-PROTEIN COUPLED RECEPTORS FAMILY 1 PROFILE DOMAIN-CONTAINING PROTEIN"/>
    <property type="match status" value="1"/>
</dbReference>
<feature type="transmembrane region" description="Helical" evidence="10">
    <location>
        <begin position="57"/>
        <end position="79"/>
    </location>
</feature>
<evidence type="ECO:0000256" key="8">
    <source>
        <dbReference type="ARBA" id="ARBA00023224"/>
    </source>
</evidence>
<name>A0A1I7Z3A8_9BILA</name>
<dbReference type="CDD" id="cd00637">
    <property type="entry name" value="7tm_classA_rhodopsin-like"/>
    <property type="match status" value="1"/>
</dbReference>
<feature type="transmembrane region" description="Helical" evidence="10">
    <location>
        <begin position="133"/>
        <end position="156"/>
    </location>
</feature>
<evidence type="ECO:0000313" key="12">
    <source>
        <dbReference type="Proteomes" id="UP000095287"/>
    </source>
</evidence>
<evidence type="ECO:0000256" key="1">
    <source>
        <dbReference type="ARBA" id="ARBA00004651"/>
    </source>
</evidence>
<dbReference type="AlphaFoldDB" id="A0A1I7Z3A8"/>
<keyword evidence="12" id="KW-1185">Reference proteome</keyword>
<evidence type="ECO:0000256" key="5">
    <source>
        <dbReference type="ARBA" id="ARBA00023040"/>
    </source>
</evidence>
<sequence>MSSNLDGGVCVESALLKGADGRCFSSRESNRAWVNLKDAPREFDHTWMVPQSLENNLVFAGLECLGAMAIIGNMCLIAVFIRHKYLSRPSFVLMLSLATADVLHGVVTSTYFYPPILLQRIHVPYMAIRVFNILDWTAWSVTLTHMAAISVDRLVAITFYGRYNQIITHRLIRNFSVACWIVFLATNTTFFVFNFCCLITPLNEHHYYTFGFETYNLSARSFSHLNIYTYTYVPLEILTIAILTVSTPLTLIQLYRRHKRKMALRMASTMLIEMSMKMGSHHVQNHLKEIAARRANRQQQRIFFQISIVTVFFYSYMTAYYTCYYLFEVTNKWAVLFNSFFYSATQMINPLIYFWLNRELRQHLVESVHSLLPLQRLVNLLRLLPCRCRNSSKKDGRRPQATETSPLFSGRLTENLTAAGADMSSGVEVTTVSTSVQHCRESITALISTCNQIETTNEVPSMPSSSSTDEHASVPDEDSNKEETPSEPTEEMLRQQRASFLDALIQALWSSYDNLSREVSSVSPSTESFHISKEPTFTLLQGRIAHRRHGRNVHSWNVESRRLWLHCPLYASGLRRTSSLQDRLHQLLSGSAR</sequence>
<organism evidence="12 13">
    <name type="scientific">Steinernema glaseri</name>
    <dbReference type="NCBI Taxonomy" id="37863"/>
    <lineage>
        <taxon>Eukaryota</taxon>
        <taxon>Metazoa</taxon>
        <taxon>Ecdysozoa</taxon>
        <taxon>Nematoda</taxon>
        <taxon>Chromadorea</taxon>
        <taxon>Rhabditida</taxon>
        <taxon>Tylenchina</taxon>
        <taxon>Panagrolaimomorpha</taxon>
        <taxon>Strongyloidoidea</taxon>
        <taxon>Steinernematidae</taxon>
        <taxon>Steinernema</taxon>
    </lineage>
</organism>
<feature type="transmembrane region" description="Helical" evidence="10">
    <location>
        <begin position="91"/>
        <end position="113"/>
    </location>
</feature>
<evidence type="ECO:0000256" key="2">
    <source>
        <dbReference type="ARBA" id="ARBA00022475"/>
    </source>
</evidence>
<dbReference type="PROSITE" id="PS50262">
    <property type="entry name" value="G_PROTEIN_RECEP_F1_2"/>
    <property type="match status" value="1"/>
</dbReference>
<evidence type="ECO:0000256" key="10">
    <source>
        <dbReference type="SAM" id="Phobius"/>
    </source>
</evidence>
<dbReference type="InterPro" id="IPR017452">
    <property type="entry name" value="GPCR_Rhodpsn_7TM"/>
</dbReference>